<dbReference type="InterPro" id="IPR002018">
    <property type="entry name" value="CarbesteraseB"/>
</dbReference>
<dbReference type="Gene3D" id="3.40.50.1820">
    <property type="entry name" value="alpha/beta hydrolase"/>
    <property type="match status" value="1"/>
</dbReference>
<dbReference type="EC" id="3.1.1.-" evidence="3"/>
<feature type="region of interest" description="Disordered" evidence="4">
    <location>
        <begin position="512"/>
        <end position="639"/>
    </location>
</feature>
<feature type="region of interest" description="Disordered" evidence="4">
    <location>
        <begin position="1"/>
        <end position="20"/>
    </location>
</feature>
<reference evidence="6" key="1">
    <citation type="submission" date="2022-10" db="EMBL/GenBank/DDBJ databases">
        <title>The complete genomes of actinobacterial strains from the NBC collection.</title>
        <authorList>
            <person name="Joergensen T.S."/>
            <person name="Alvarez Arevalo M."/>
            <person name="Sterndorff E.B."/>
            <person name="Faurdal D."/>
            <person name="Vuksanovic O."/>
            <person name="Mourched A.-S."/>
            <person name="Charusanti P."/>
            <person name="Shaw S."/>
            <person name="Blin K."/>
            <person name="Weber T."/>
        </authorList>
    </citation>
    <scope>NUCLEOTIDE SEQUENCE</scope>
    <source>
        <strain evidence="6">NBC_01393</strain>
    </source>
</reference>
<proteinExistence type="inferred from homology"/>
<dbReference type="EMBL" id="CP109546">
    <property type="protein sequence ID" value="WTZ12379.1"/>
    <property type="molecule type" value="Genomic_DNA"/>
</dbReference>
<dbReference type="PANTHER" id="PTHR11559">
    <property type="entry name" value="CARBOXYLESTERASE"/>
    <property type="match status" value="1"/>
</dbReference>
<organism evidence="6">
    <name type="scientific">Streptomyces sp. NBC_01393</name>
    <dbReference type="NCBI Taxonomy" id="2903851"/>
    <lineage>
        <taxon>Bacteria</taxon>
        <taxon>Bacillati</taxon>
        <taxon>Actinomycetota</taxon>
        <taxon>Actinomycetes</taxon>
        <taxon>Kitasatosporales</taxon>
        <taxon>Streptomycetaceae</taxon>
        <taxon>Streptomyces</taxon>
    </lineage>
</organism>
<evidence type="ECO:0000256" key="2">
    <source>
        <dbReference type="ARBA" id="ARBA00022801"/>
    </source>
</evidence>
<evidence type="ECO:0000259" key="5">
    <source>
        <dbReference type="Pfam" id="PF00135"/>
    </source>
</evidence>
<keyword evidence="2 3" id="KW-0378">Hydrolase</keyword>
<dbReference type="InterPro" id="IPR019826">
    <property type="entry name" value="Carboxylesterase_B_AS"/>
</dbReference>
<sequence>MAADSVDSVDPVAETKDPVVSTPYGAVRGRYENGIAVFRGIPYAAPPFGARRFRPPEPPEPWDGVRDVGAFGPTPPKPPYSEAFARLLADPVVPGDDCLNLNVWTPAPDPAARLPVMVWIHGGALTRGSSAIPVYDGHAFARDGVVLVSVNYRLGVEGFGLFPDAPANPGLRDQLAALEWVRESVARFGGDPGRVTVFGESAGAISIGALLASPRARGLFHRAVLQSGPPEASDRDKVRRMVRRMATRLKIPATAEAFAAVDRDLLLRTQADVGRLSSPVLGGPAFGIVVDGDLVPRDPLQALVEGAAADVGLLLGWTRDEYRLWLVPGGLLERVDRLGPVALAGAMARCHCGHEVPRGYRALRPEAGTADLVGQMITDHLLRVPLHRLADARSGTPTASLDADVPGGRAPAHVYEFAWPSNVPGLGACHALELGFVFDTTGVPEAAKLAGEGAPQELADAMHGAWVRFAADGDPGWAAWDPSHPVRVFGAGAPHTVHGPRDRELALWEAESARAAAGPATGSTRRQTGRSTVGALGASPLGTAGQSGVGADPGPAARPVAGAADGPSGSTVAGTADGPSGSPAARTADKTASKSADSPPGAVDGVSASASPGIDEPVRITTPPAAVRRFRRSGGPGRR</sequence>
<evidence type="ECO:0000256" key="1">
    <source>
        <dbReference type="ARBA" id="ARBA00005964"/>
    </source>
</evidence>
<dbReference type="InterPro" id="IPR029058">
    <property type="entry name" value="AB_hydrolase_fold"/>
</dbReference>
<dbReference type="InterPro" id="IPR050309">
    <property type="entry name" value="Type-B_Carboxylest/Lipase"/>
</dbReference>
<dbReference type="SUPFAM" id="SSF53474">
    <property type="entry name" value="alpha/beta-Hydrolases"/>
    <property type="match status" value="1"/>
</dbReference>
<gene>
    <name evidence="6" type="ORF">OG699_32995</name>
</gene>
<evidence type="ECO:0000256" key="4">
    <source>
        <dbReference type="SAM" id="MobiDB-lite"/>
    </source>
</evidence>
<dbReference type="Pfam" id="PF00135">
    <property type="entry name" value="COesterase"/>
    <property type="match status" value="1"/>
</dbReference>
<feature type="compositionally biased region" description="Low complexity" evidence="4">
    <location>
        <begin position="549"/>
        <end position="567"/>
    </location>
</feature>
<dbReference type="PROSITE" id="PS00122">
    <property type="entry name" value="CARBOXYLESTERASE_B_1"/>
    <property type="match status" value="1"/>
</dbReference>
<feature type="domain" description="Carboxylesterase type B" evidence="5">
    <location>
        <begin position="17"/>
        <end position="477"/>
    </location>
</feature>
<comment type="similarity">
    <text evidence="1 3">Belongs to the type-B carboxylesterase/lipase family.</text>
</comment>
<protein>
    <recommendedName>
        <fullName evidence="3">Carboxylic ester hydrolase</fullName>
        <ecNumber evidence="3">3.1.1.-</ecNumber>
    </recommendedName>
</protein>
<evidence type="ECO:0000256" key="3">
    <source>
        <dbReference type="RuleBase" id="RU361235"/>
    </source>
</evidence>
<feature type="compositionally biased region" description="Basic residues" evidence="4">
    <location>
        <begin position="628"/>
        <end position="639"/>
    </location>
</feature>
<dbReference type="AlphaFoldDB" id="A0AAU3I4G5"/>
<name>A0AAU3I4G5_9ACTN</name>
<accession>A0AAU3I4G5</accession>
<evidence type="ECO:0000313" key="6">
    <source>
        <dbReference type="EMBL" id="WTZ12379.1"/>
    </source>
</evidence>
<dbReference type="GO" id="GO:0016787">
    <property type="term" value="F:hydrolase activity"/>
    <property type="evidence" value="ECO:0007669"/>
    <property type="project" value="UniProtKB-KW"/>
</dbReference>
<feature type="compositionally biased region" description="Low complexity" evidence="4">
    <location>
        <begin position="512"/>
        <end position="532"/>
    </location>
</feature>